<reference evidence="1" key="2">
    <citation type="submission" date="2023-02" db="EMBL/GenBank/DDBJ databases">
        <authorList>
            <person name="Swenson N.G."/>
            <person name="Wegrzyn J.L."/>
            <person name="Mcevoy S.L."/>
        </authorList>
    </citation>
    <scope>NUCLEOTIDE SEQUENCE</scope>
    <source>
        <strain evidence="1">91603</strain>
        <tissue evidence="1">Leaf</tissue>
    </source>
</reference>
<evidence type="ECO:0000313" key="2">
    <source>
        <dbReference type="Proteomes" id="UP001064489"/>
    </source>
</evidence>
<dbReference type="EMBL" id="JAJSOW010000003">
    <property type="protein sequence ID" value="KAI9194376.1"/>
    <property type="molecule type" value="Genomic_DNA"/>
</dbReference>
<dbReference type="AlphaFoldDB" id="A0AAD5JIM8"/>
<evidence type="ECO:0000313" key="1">
    <source>
        <dbReference type="EMBL" id="KAI9194376.1"/>
    </source>
</evidence>
<protein>
    <submittedName>
        <fullName evidence="1">Uncharacterized protein</fullName>
    </submittedName>
</protein>
<name>A0AAD5JIM8_ACENE</name>
<gene>
    <name evidence="1" type="ORF">LWI28_005423</name>
</gene>
<organism evidence="1 2">
    <name type="scientific">Acer negundo</name>
    <name type="common">Box elder</name>
    <dbReference type="NCBI Taxonomy" id="4023"/>
    <lineage>
        <taxon>Eukaryota</taxon>
        <taxon>Viridiplantae</taxon>
        <taxon>Streptophyta</taxon>
        <taxon>Embryophyta</taxon>
        <taxon>Tracheophyta</taxon>
        <taxon>Spermatophyta</taxon>
        <taxon>Magnoliopsida</taxon>
        <taxon>eudicotyledons</taxon>
        <taxon>Gunneridae</taxon>
        <taxon>Pentapetalae</taxon>
        <taxon>rosids</taxon>
        <taxon>malvids</taxon>
        <taxon>Sapindales</taxon>
        <taxon>Sapindaceae</taxon>
        <taxon>Hippocastanoideae</taxon>
        <taxon>Acereae</taxon>
        <taxon>Acer</taxon>
    </lineage>
</organism>
<reference evidence="1" key="1">
    <citation type="journal article" date="2022" name="Plant J.">
        <title>Strategies of tolerance reflected in two North American maple genomes.</title>
        <authorList>
            <person name="McEvoy S.L."/>
            <person name="Sezen U.U."/>
            <person name="Trouern-Trend A."/>
            <person name="McMahon S.M."/>
            <person name="Schaberg P.G."/>
            <person name="Yang J."/>
            <person name="Wegrzyn J.L."/>
            <person name="Swenson N.G."/>
        </authorList>
    </citation>
    <scope>NUCLEOTIDE SEQUENCE</scope>
    <source>
        <strain evidence="1">91603</strain>
    </source>
</reference>
<proteinExistence type="predicted"/>
<accession>A0AAD5JIM8</accession>
<sequence length="125" mass="13835">MINAHFGTPNFVNLSKGYTCSDVPKSKKLKAFRGLANGRWDEGTTISEFRADIFYSYVTGTKIDIGQVILGVILEVGRISFARGAKPKQIIFPTLITTLLKEDEVEELANDGLRSSTMGNLNYRS</sequence>
<dbReference type="Proteomes" id="UP001064489">
    <property type="component" value="Chromosome 1"/>
</dbReference>
<comment type="caution">
    <text evidence="1">The sequence shown here is derived from an EMBL/GenBank/DDBJ whole genome shotgun (WGS) entry which is preliminary data.</text>
</comment>
<keyword evidence="2" id="KW-1185">Reference proteome</keyword>